<dbReference type="AlphaFoldDB" id="A0AAD6Y3W9"/>
<protein>
    <submittedName>
        <fullName evidence="2">Uncharacterized protein</fullName>
    </submittedName>
</protein>
<sequence>MPAGGGFVKRPTGETTVTRAPSGSGRSSGYEGPERSVCTSETREALHLEGPHLIDIDAELIPLMQTKLGQGTAPFQMRSGLGLIMCCRELKLARGQSSTQKFDVMIVFGGRSMGQGSTDKVREEQKRSKLTVVSLNSGFCDPSFVILTQEKKTRDTTRSALLVVDWVAHACDSEIPFSAINSSWLEPRLAQLECRGGPVEHNNNDKPQRIGTKSVDQAGPKGRPRLAEAAPNMQKCWAAISLNVWGHLVWFRASLSPARRAVLPLFDPKLSPHNKQRIGGLIRTPLSHTPVSGCIPRLPSSSHSNPTPYTILYTSISCRILSSRVNMKIPNTRNPNLSIPQKCASENSAWSERMEFNQAADGFAMVPQSSVDEWKYPTIIQEFWYFEIDASVFPDVNLYLQRSQMRHGGSIWLSL</sequence>
<comment type="caution">
    <text evidence="2">The sequence shown here is derived from an EMBL/GenBank/DDBJ whole genome shotgun (WGS) entry which is preliminary data.</text>
</comment>
<accession>A0AAD6Y3W9</accession>
<keyword evidence="3" id="KW-1185">Reference proteome</keyword>
<reference evidence="2" key="1">
    <citation type="submission" date="2023-03" db="EMBL/GenBank/DDBJ databases">
        <title>Massive genome expansion in bonnet fungi (Mycena s.s.) driven by repeated elements and novel gene families across ecological guilds.</title>
        <authorList>
            <consortium name="Lawrence Berkeley National Laboratory"/>
            <person name="Harder C.B."/>
            <person name="Miyauchi S."/>
            <person name="Viragh M."/>
            <person name="Kuo A."/>
            <person name="Thoen E."/>
            <person name="Andreopoulos B."/>
            <person name="Lu D."/>
            <person name="Skrede I."/>
            <person name="Drula E."/>
            <person name="Henrissat B."/>
            <person name="Morin E."/>
            <person name="Kohler A."/>
            <person name="Barry K."/>
            <person name="LaButti K."/>
            <person name="Morin E."/>
            <person name="Salamov A."/>
            <person name="Lipzen A."/>
            <person name="Mereny Z."/>
            <person name="Hegedus B."/>
            <person name="Baldrian P."/>
            <person name="Stursova M."/>
            <person name="Weitz H."/>
            <person name="Taylor A."/>
            <person name="Grigoriev I.V."/>
            <person name="Nagy L.G."/>
            <person name="Martin F."/>
            <person name="Kauserud H."/>
        </authorList>
    </citation>
    <scope>NUCLEOTIDE SEQUENCE</scope>
    <source>
        <strain evidence="2">9144</strain>
    </source>
</reference>
<dbReference type="EMBL" id="JARJCW010000065">
    <property type="protein sequence ID" value="KAJ7200016.1"/>
    <property type="molecule type" value="Genomic_DNA"/>
</dbReference>
<name>A0AAD6Y3W9_9AGAR</name>
<proteinExistence type="predicted"/>
<feature type="region of interest" description="Disordered" evidence="1">
    <location>
        <begin position="1"/>
        <end position="36"/>
    </location>
</feature>
<evidence type="ECO:0000256" key="1">
    <source>
        <dbReference type="SAM" id="MobiDB-lite"/>
    </source>
</evidence>
<gene>
    <name evidence="2" type="ORF">GGX14DRAFT_661046</name>
</gene>
<feature type="region of interest" description="Disordered" evidence="1">
    <location>
        <begin position="200"/>
        <end position="223"/>
    </location>
</feature>
<organism evidence="2 3">
    <name type="scientific">Mycena pura</name>
    <dbReference type="NCBI Taxonomy" id="153505"/>
    <lineage>
        <taxon>Eukaryota</taxon>
        <taxon>Fungi</taxon>
        <taxon>Dikarya</taxon>
        <taxon>Basidiomycota</taxon>
        <taxon>Agaricomycotina</taxon>
        <taxon>Agaricomycetes</taxon>
        <taxon>Agaricomycetidae</taxon>
        <taxon>Agaricales</taxon>
        <taxon>Marasmiineae</taxon>
        <taxon>Mycenaceae</taxon>
        <taxon>Mycena</taxon>
    </lineage>
</organism>
<evidence type="ECO:0000313" key="2">
    <source>
        <dbReference type="EMBL" id="KAJ7200016.1"/>
    </source>
</evidence>
<feature type="compositionally biased region" description="Polar residues" evidence="1">
    <location>
        <begin position="13"/>
        <end position="27"/>
    </location>
</feature>
<evidence type="ECO:0000313" key="3">
    <source>
        <dbReference type="Proteomes" id="UP001219525"/>
    </source>
</evidence>
<dbReference type="Proteomes" id="UP001219525">
    <property type="component" value="Unassembled WGS sequence"/>
</dbReference>